<evidence type="ECO:0000256" key="1">
    <source>
        <dbReference type="ARBA" id="ARBA00022614"/>
    </source>
</evidence>
<dbReference type="InterPro" id="IPR003591">
    <property type="entry name" value="Leu-rich_rpt_typical-subtyp"/>
</dbReference>
<gene>
    <name evidence="4" type="ORF">EWM64_g3842</name>
</gene>
<dbReference type="GO" id="GO:0005737">
    <property type="term" value="C:cytoplasm"/>
    <property type="evidence" value="ECO:0007669"/>
    <property type="project" value="TreeGrafter"/>
</dbReference>
<dbReference type="PANTHER" id="PTHR15454">
    <property type="entry name" value="NISCHARIN RELATED"/>
    <property type="match status" value="1"/>
</dbReference>
<organism evidence="4 5">
    <name type="scientific">Hericium alpestre</name>
    <dbReference type="NCBI Taxonomy" id="135208"/>
    <lineage>
        <taxon>Eukaryota</taxon>
        <taxon>Fungi</taxon>
        <taxon>Dikarya</taxon>
        <taxon>Basidiomycota</taxon>
        <taxon>Agaricomycotina</taxon>
        <taxon>Agaricomycetes</taxon>
        <taxon>Russulales</taxon>
        <taxon>Hericiaceae</taxon>
        <taxon>Hericium</taxon>
    </lineage>
</organism>
<dbReference type="Gene3D" id="3.80.10.10">
    <property type="entry name" value="Ribonuclease Inhibitor"/>
    <property type="match status" value="3"/>
</dbReference>
<evidence type="ECO:0000256" key="3">
    <source>
        <dbReference type="SAM" id="MobiDB-lite"/>
    </source>
</evidence>
<dbReference type="SMART" id="SM00369">
    <property type="entry name" value="LRR_TYP"/>
    <property type="match status" value="5"/>
</dbReference>
<accession>A0A4Z0A1W4</accession>
<dbReference type="STRING" id="135208.A0A4Z0A1W4"/>
<feature type="compositionally biased region" description="Low complexity" evidence="3">
    <location>
        <begin position="258"/>
        <end position="276"/>
    </location>
</feature>
<dbReference type="AlphaFoldDB" id="A0A4Z0A1W4"/>
<dbReference type="InterPro" id="IPR032675">
    <property type="entry name" value="LRR_dom_sf"/>
</dbReference>
<protein>
    <submittedName>
        <fullName evidence="4">Uncharacterized protein</fullName>
    </submittedName>
</protein>
<keyword evidence="2" id="KW-0677">Repeat</keyword>
<dbReference type="SMART" id="SM00364">
    <property type="entry name" value="LRR_BAC"/>
    <property type="match status" value="3"/>
</dbReference>
<evidence type="ECO:0000313" key="5">
    <source>
        <dbReference type="Proteomes" id="UP000298061"/>
    </source>
</evidence>
<name>A0A4Z0A1W4_9AGAM</name>
<comment type="caution">
    <text evidence="4">The sequence shown here is derived from an EMBL/GenBank/DDBJ whole genome shotgun (WGS) entry which is preliminary data.</text>
</comment>
<evidence type="ECO:0000313" key="4">
    <source>
        <dbReference type="EMBL" id="TFY80171.1"/>
    </source>
</evidence>
<dbReference type="PROSITE" id="PS51450">
    <property type="entry name" value="LRR"/>
    <property type="match status" value="2"/>
</dbReference>
<dbReference type="OrthoDB" id="1517790at2759"/>
<dbReference type="Proteomes" id="UP000298061">
    <property type="component" value="Unassembled WGS sequence"/>
</dbReference>
<keyword evidence="5" id="KW-1185">Reference proteome</keyword>
<sequence length="584" mass="63478">MSLQLHNNRLASLPETFADLPSLTNLDLSHNQLTSFPVHFYALPALKTLNVSHNALTSLAFNSSFTEEASTRSRYRTDEFFTPAVVTADTPLPRLISLNASHNKISAAAIDSDSFPQSITQLDLSYNPITSGSGAAAEKLFSALANLPKLEQVHMKAADLDDRAFPSNLLHSSRRFEKIQLLDLEETQVTRDAVVTALSSLSRDLEFDVTAPDTDSASPSGLSPTGDVPKPVKIIVGKKVVREAWEVEADRRAKLRSMRSASSLRAAAQAQTEAEQPPLPVPSTSQKEFPRAARPAPKVAVQREVVKEQWEIEAEQGLLTEGGRRRARALAVQQASAESSSSQNGETNASTLLKAKYWDEKNHTLSLPPVAPPNRLAHGRGFSLASSPSMGPGVDTDLTLPIAALPLSLVVSQSFADTLRVLELKGRRADSSFILPEGDGPFLPRLEELYFEGCNLGDEVSLVVGEEKKREPLFPTLARLLPNMRTLDLSLNLVTSQHLTVETLSSLVLSSPGRPGLKRLILRGNRLAGLDGFAALAKDIFASEESSKARWTLEELDVRDNAIEKLNGELGLLPLEVFLVEGNV</sequence>
<evidence type="ECO:0000256" key="2">
    <source>
        <dbReference type="ARBA" id="ARBA00022737"/>
    </source>
</evidence>
<feature type="compositionally biased region" description="Polar residues" evidence="3">
    <location>
        <begin position="213"/>
        <end position="223"/>
    </location>
</feature>
<proteinExistence type="predicted"/>
<dbReference type="Pfam" id="PF13516">
    <property type="entry name" value="LRR_6"/>
    <property type="match status" value="1"/>
</dbReference>
<feature type="region of interest" description="Disordered" evidence="3">
    <location>
        <begin position="257"/>
        <end position="296"/>
    </location>
</feature>
<dbReference type="Pfam" id="PF13855">
    <property type="entry name" value="LRR_8"/>
    <property type="match status" value="1"/>
</dbReference>
<dbReference type="SUPFAM" id="SSF52058">
    <property type="entry name" value="L domain-like"/>
    <property type="match status" value="1"/>
</dbReference>
<reference evidence="4 5" key="1">
    <citation type="submission" date="2019-02" db="EMBL/GenBank/DDBJ databases">
        <title>Genome sequencing of the rare red list fungi Hericium alpestre (H. flagellum).</title>
        <authorList>
            <person name="Buettner E."/>
            <person name="Kellner H."/>
        </authorList>
    </citation>
    <scope>NUCLEOTIDE SEQUENCE [LARGE SCALE GENOMIC DNA]</scope>
    <source>
        <strain evidence="4 5">DSM 108284</strain>
    </source>
</reference>
<dbReference type="PRINTS" id="PR00019">
    <property type="entry name" value="LEURICHRPT"/>
</dbReference>
<dbReference type="EMBL" id="SFCI01000380">
    <property type="protein sequence ID" value="TFY80171.1"/>
    <property type="molecule type" value="Genomic_DNA"/>
</dbReference>
<keyword evidence="1" id="KW-0433">Leucine-rich repeat</keyword>
<dbReference type="PANTHER" id="PTHR15454:SF56">
    <property type="entry name" value="PROTEIN PHOSPHATASE 1 REGULATORY SUBUNIT 7-RELATED"/>
    <property type="match status" value="1"/>
</dbReference>
<feature type="region of interest" description="Disordered" evidence="3">
    <location>
        <begin position="210"/>
        <end position="229"/>
    </location>
</feature>
<dbReference type="InterPro" id="IPR001611">
    <property type="entry name" value="Leu-rich_rpt"/>
</dbReference>